<keyword evidence="1" id="KW-0812">Transmembrane</keyword>
<dbReference type="Proteomes" id="UP000740883">
    <property type="component" value="Unassembled WGS sequence"/>
</dbReference>
<protein>
    <submittedName>
        <fullName evidence="2">Uncharacterized protein</fullName>
    </submittedName>
</protein>
<reference evidence="2 3" key="1">
    <citation type="journal article" date="2020" name="Genome Biol. Evol.">
        <title>Comparative genomics of strictly vertically transmitted, feminizing microsporidia endosymbionts of amphipod crustaceans.</title>
        <authorList>
            <person name="Cormier A."/>
            <person name="Chebbi M.A."/>
            <person name="Giraud I."/>
            <person name="Wattier R."/>
            <person name="Teixeira M."/>
            <person name="Gilbert C."/>
            <person name="Rigaud T."/>
            <person name="Cordaux R."/>
        </authorList>
    </citation>
    <scope>NUCLEOTIDE SEQUENCE [LARGE SCALE GENOMIC DNA]</scope>
    <source>
        <strain evidence="2 3">Ou3-Ou53</strain>
    </source>
</reference>
<keyword evidence="1" id="KW-0472">Membrane</keyword>
<comment type="caution">
    <text evidence="2">The sequence shown here is derived from an EMBL/GenBank/DDBJ whole genome shotgun (WGS) entry which is preliminary data.</text>
</comment>
<organism evidence="2 3">
    <name type="scientific">Nosema granulosis</name>
    <dbReference type="NCBI Taxonomy" id="83296"/>
    <lineage>
        <taxon>Eukaryota</taxon>
        <taxon>Fungi</taxon>
        <taxon>Fungi incertae sedis</taxon>
        <taxon>Microsporidia</taxon>
        <taxon>Nosematidae</taxon>
        <taxon>Nosema</taxon>
    </lineage>
</organism>
<feature type="transmembrane region" description="Helical" evidence="1">
    <location>
        <begin position="46"/>
        <end position="69"/>
    </location>
</feature>
<name>A0A9P6H0X3_9MICR</name>
<keyword evidence="1" id="KW-1133">Transmembrane helix</keyword>
<gene>
    <name evidence="2" type="ORF">NGRA_1592</name>
</gene>
<evidence type="ECO:0000313" key="2">
    <source>
        <dbReference type="EMBL" id="KAF9763005.1"/>
    </source>
</evidence>
<evidence type="ECO:0000313" key="3">
    <source>
        <dbReference type="Proteomes" id="UP000740883"/>
    </source>
</evidence>
<proteinExistence type="predicted"/>
<feature type="transmembrane region" description="Helical" evidence="1">
    <location>
        <begin position="81"/>
        <end position="102"/>
    </location>
</feature>
<dbReference type="EMBL" id="SBJO01000112">
    <property type="protein sequence ID" value="KAF9763005.1"/>
    <property type="molecule type" value="Genomic_DNA"/>
</dbReference>
<dbReference type="AlphaFoldDB" id="A0A9P6H0X3"/>
<keyword evidence="3" id="KW-1185">Reference proteome</keyword>
<accession>A0A9P6H0X3</accession>
<feature type="transmembrane region" description="Helical" evidence="1">
    <location>
        <begin position="7"/>
        <end position="26"/>
    </location>
</feature>
<sequence>MKDFLKFFTFSIIIYYLQMGLLVRIIKESIENNATCSGYYDSIQFISLYILIISIFEFQSFCKYCLLLQIEGMFQLIPLKVFRYLCLFTSLLTSHILIYRLLYLLLDIILFSYFYIIKDSTFANVFHRYNLRIGLDVKIRNAFIVSNV</sequence>
<evidence type="ECO:0000256" key="1">
    <source>
        <dbReference type="SAM" id="Phobius"/>
    </source>
</evidence>